<name>A0ABV6R247_9CAUL</name>
<proteinExistence type="inferred from homology"/>
<dbReference type="PROSITE" id="PS51257">
    <property type="entry name" value="PROKAR_LIPOPROTEIN"/>
    <property type="match status" value="1"/>
</dbReference>
<comment type="similarity">
    <text evidence="1">Belongs to the bacterial solute-binding protein 3 family.</text>
</comment>
<evidence type="ECO:0000259" key="4">
    <source>
        <dbReference type="SMART" id="SM00062"/>
    </source>
</evidence>
<dbReference type="PANTHER" id="PTHR30085">
    <property type="entry name" value="AMINO ACID ABC TRANSPORTER PERMEASE"/>
    <property type="match status" value="1"/>
</dbReference>
<accession>A0ABV6R247</accession>
<dbReference type="Pfam" id="PF00497">
    <property type="entry name" value="SBP_bac_3"/>
    <property type="match status" value="1"/>
</dbReference>
<dbReference type="InterPro" id="IPR051455">
    <property type="entry name" value="Bact_solute-bind_prot3"/>
</dbReference>
<keyword evidence="6" id="KW-1185">Reference proteome</keyword>
<sequence length="361" mass="39050">MRRIAATCLATLALSACGEREREPEPPVQIAETPIQAVERGASETLAAVRRRGRLNCGVHEGLVGFAYTDNRGRWRGFDVDFCRATAAAVLGDPDAVRFVPLTAQQRFEALNAGRIDVLWRNTSWTMGRDVSGRVDFAGVNYYDGQGFMVRRALEVANAAELNGARVCVQAGSTSQENLADWFRSRNLDYVPVVADSENEARELYAREGCDAFTADVSALAAARTTLANPQDHIILATVISKEALGPVVREGDQTWTEIIRWTLDALILAEELGVTQANAATLAEVSPDPRVRRLLGTAGDLGPSLGLEQTWALDAVAAGGNYGEIFARNLGPDSPLDLARGLNAQWNARPAGLMYALPIR</sequence>
<evidence type="ECO:0000256" key="1">
    <source>
        <dbReference type="ARBA" id="ARBA00010333"/>
    </source>
</evidence>
<evidence type="ECO:0000313" key="5">
    <source>
        <dbReference type="EMBL" id="MFC0632718.1"/>
    </source>
</evidence>
<evidence type="ECO:0000313" key="6">
    <source>
        <dbReference type="Proteomes" id="UP001589906"/>
    </source>
</evidence>
<organism evidence="5 6">
    <name type="scientific">Brevundimonas balnearis</name>
    <dbReference type="NCBI Taxonomy" id="1572858"/>
    <lineage>
        <taxon>Bacteria</taxon>
        <taxon>Pseudomonadati</taxon>
        <taxon>Pseudomonadota</taxon>
        <taxon>Alphaproteobacteria</taxon>
        <taxon>Caulobacterales</taxon>
        <taxon>Caulobacteraceae</taxon>
        <taxon>Brevundimonas</taxon>
    </lineage>
</organism>
<reference evidence="5 6" key="1">
    <citation type="submission" date="2024-09" db="EMBL/GenBank/DDBJ databases">
        <authorList>
            <person name="Sun Q."/>
            <person name="Mori K."/>
        </authorList>
    </citation>
    <scope>NUCLEOTIDE SEQUENCE [LARGE SCALE GENOMIC DNA]</scope>
    <source>
        <strain evidence="5 6">NCAIM B.02621</strain>
    </source>
</reference>
<feature type="domain" description="Solute-binding protein family 3/N-terminal" evidence="4">
    <location>
        <begin position="54"/>
        <end position="283"/>
    </location>
</feature>
<dbReference type="Proteomes" id="UP001589906">
    <property type="component" value="Unassembled WGS sequence"/>
</dbReference>
<dbReference type="PANTHER" id="PTHR30085:SF7">
    <property type="entry name" value="AMINO-ACID ABC TRANSPORTER-BINDING PROTEIN YHDW-RELATED"/>
    <property type="match status" value="1"/>
</dbReference>
<dbReference type="Gene3D" id="3.40.190.10">
    <property type="entry name" value="Periplasmic binding protein-like II"/>
    <property type="match status" value="2"/>
</dbReference>
<dbReference type="CDD" id="cd13692">
    <property type="entry name" value="PBP2_BztA"/>
    <property type="match status" value="1"/>
</dbReference>
<gene>
    <name evidence="5" type="ORF">ACFFGE_02330</name>
</gene>
<dbReference type="SMART" id="SM00062">
    <property type="entry name" value="PBPb"/>
    <property type="match status" value="1"/>
</dbReference>
<keyword evidence="2" id="KW-0813">Transport</keyword>
<dbReference type="SUPFAM" id="SSF53850">
    <property type="entry name" value="Periplasmic binding protein-like II"/>
    <property type="match status" value="1"/>
</dbReference>
<dbReference type="EMBL" id="JBHLSW010000003">
    <property type="protein sequence ID" value="MFC0632718.1"/>
    <property type="molecule type" value="Genomic_DNA"/>
</dbReference>
<keyword evidence="3" id="KW-0732">Signal</keyword>
<evidence type="ECO:0000256" key="3">
    <source>
        <dbReference type="ARBA" id="ARBA00022729"/>
    </source>
</evidence>
<evidence type="ECO:0000256" key="2">
    <source>
        <dbReference type="ARBA" id="ARBA00022448"/>
    </source>
</evidence>
<dbReference type="RefSeq" id="WP_376833917.1">
    <property type="nucleotide sequence ID" value="NZ_JBHLSW010000003.1"/>
</dbReference>
<dbReference type="InterPro" id="IPR001638">
    <property type="entry name" value="Solute-binding_3/MltF_N"/>
</dbReference>
<protein>
    <submittedName>
        <fullName evidence="5">Amino acid ABC transporter substrate-binding protein</fullName>
    </submittedName>
</protein>
<comment type="caution">
    <text evidence="5">The sequence shown here is derived from an EMBL/GenBank/DDBJ whole genome shotgun (WGS) entry which is preliminary data.</text>
</comment>